<dbReference type="EMBL" id="MLJW01007671">
    <property type="protein sequence ID" value="OIQ64997.1"/>
    <property type="molecule type" value="Genomic_DNA"/>
</dbReference>
<name>A0A1J5PN49_9ZZZZ</name>
<sequence length="106" mass="11215">MAGRTAAQSGCIFHAATRAVEAHTGATPAADLALQGQALLMSIARVGDGLNLGRSISEATVTLGDVQLVVRPVRLRPGCAMVLLLQRTADPTQWRRELEQIDAALR</sequence>
<evidence type="ECO:0000313" key="1">
    <source>
        <dbReference type="EMBL" id="OIQ64997.1"/>
    </source>
</evidence>
<accession>A0A1J5PN49</accession>
<proteinExistence type="predicted"/>
<organism evidence="1">
    <name type="scientific">mine drainage metagenome</name>
    <dbReference type="NCBI Taxonomy" id="410659"/>
    <lineage>
        <taxon>unclassified sequences</taxon>
        <taxon>metagenomes</taxon>
        <taxon>ecological metagenomes</taxon>
    </lineage>
</organism>
<comment type="caution">
    <text evidence="1">The sequence shown here is derived from an EMBL/GenBank/DDBJ whole genome shotgun (WGS) entry which is preliminary data.</text>
</comment>
<protein>
    <submittedName>
        <fullName evidence="1">Uncharacterized protein</fullName>
    </submittedName>
</protein>
<gene>
    <name evidence="1" type="ORF">GALL_534460</name>
</gene>
<dbReference type="AlphaFoldDB" id="A0A1J5PN49"/>
<reference evidence="1" key="1">
    <citation type="submission" date="2016-10" db="EMBL/GenBank/DDBJ databases">
        <title>Sequence of Gallionella enrichment culture.</title>
        <authorList>
            <person name="Poehlein A."/>
            <person name="Muehling M."/>
            <person name="Daniel R."/>
        </authorList>
    </citation>
    <scope>NUCLEOTIDE SEQUENCE</scope>
</reference>